<organism evidence="2 3">
    <name type="scientific">Brachionus calyciflorus</name>
    <dbReference type="NCBI Taxonomy" id="104777"/>
    <lineage>
        <taxon>Eukaryota</taxon>
        <taxon>Metazoa</taxon>
        <taxon>Spiralia</taxon>
        <taxon>Gnathifera</taxon>
        <taxon>Rotifera</taxon>
        <taxon>Eurotatoria</taxon>
        <taxon>Monogononta</taxon>
        <taxon>Pseudotrocha</taxon>
        <taxon>Ploima</taxon>
        <taxon>Brachionidae</taxon>
        <taxon>Brachionus</taxon>
    </lineage>
</organism>
<sequence>MLRYQVIPYLFNISVIKPLLKDSKKSNDDLNNLRPVAISDVFANIYESILLQELEKQYQDNNKQFGYKPKSSCSHAIFALKQTVALIKNKNRRMYVAAIDASKAFDKVNRDTLWYKMIELKIDPLVINGLKNYYDCSTMIVSNNDEHSTLFKTTIGVRQGGVISPKLFSIYMDKLMSDIESLEHGVSFGDLKVDIIVYADDILLIIETRNGLREQLNCVTEYGKENEIKFNPNKSVFMVFNKSTLNRMEDRWQGPLELAGNRINQVTCMKYLGVEINDKENSLDHIKTIKQKALSCIFK</sequence>
<name>A0A813T0F9_9BILA</name>
<dbReference type="OrthoDB" id="9802488at2759"/>
<gene>
    <name evidence="2" type="ORF">OXX778_LOCUS6690</name>
</gene>
<keyword evidence="3" id="KW-1185">Reference proteome</keyword>
<comment type="caution">
    <text evidence="2">The sequence shown here is derived from an EMBL/GenBank/DDBJ whole genome shotgun (WGS) entry which is preliminary data.</text>
</comment>
<protein>
    <recommendedName>
        <fullName evidence="1">Reverse transcriptase domain-containing protein</fullName>
    </recommendedName>
</protein>
<dbReference type="Pfam" id="PF00078">
    <property type="entry name" value="RVT_1"/>
    <property type="match status" value="1"/>
</dbReference>
<evidence type="ECO:0000259" key="1">
    <source>
        <dbReference type="PROSITE" id="PS50878"/>
    </source>
</evidence>
<dbReference type="Gene3D" id="3.30.70.270">
    <property type="match status" value="1"/>
</dbReference>
<dbReference type="AlphaFoldDB" id="A0A813T0F9"/>
<reference evidence="2" key="1">
    <citation type="submission" date="2021-02" db="EMBL/GenBank/DDBJ databases">
        <authorList>
            <person name="Nowell W R."/>
        </authorList>
    </citation>
    <scope>NUCLEOTIDE SEQUENCE</scope>
    <source>
        <strain evidence="2">Ploen Becks lab</strain>
    </source>
</reference>
<accession>A0A813T0F9</accession>
<dbReference type="InterPro" id="IPR043128">
    <property type="entry name" value="Rev_trsase/Diguanyl_cyclase"/>
</dbReference>
<dbReference type="InterPro" id="IPR000477">
    <property type="entry name" value="RT_dom"/>
</dbReference>
<evidence type="ECO:0000313" key="2">
    <source>
        <dbReference type="EMBL" id="CAF0805401.1"/>
    </source>
</evidence>
<dbReference type="PANTHER" id="PTHR47027:SF20">
    <property type="entry name" value="REVERSE TRANSCRIPTASE-LIKE PROTEIN WITH RNA-DIRECTED DNA POLYMERASE DOMAIN"/>
    <property type="match status" value="1"/>
</dbReference>
<dbReference type="PANTHER" id="PTHR47027">
    <property type="entry name" value="REVERSE TRANSCRIPTASE DOMAIN-CONTAINING PROTEIN"/>
    <property type="match status" value="1"/>
</dbReference>
<dbReference type="Proteomes" id="UP000663879">
    <property type="component" value="Unassembled WGS sequence"/>
</dbReference>
<proteinExistence type="predicted"/>
<dbReference type="InterPro" id="IPR043502">
    <property type="entry name" value="DNA/RNA_pol_sf"/>
</dbReference>
<feature type="domain" description="Reverse transcriptase" evidence="1">
    <location>
        <begin position="1"/>
        <end position="276"/>
    </location>
</feature>
<dbReference type="SUPFAM" id="SSF56672">
    <property type="entry name" value="DNA/RNA polymerases"/>
    <property type="match status" value="1"/>
</dbReference>
<dbReference type="EMBL" id="CAJNOC010000806">
    <property type="protein sequence ID" value="CAF0805401.1"/>
    <property type="molecule type" value="Genomic_DNA"/>
</dbReference>
<dbReference type="PROSITE" id="PS50878">
    <property type="entry name" value="RT_POL"/>
    <property type="match status" value="1"/>
</dbReference>
<dbReference type="CDD" id="cd01650">
    <property type="entry name" value="RT_nLTR_like"/>
    <property type="match status" value="1"/>
</dbReference>
<evidence type="ECO:0000313" key="3">
    <source>
        <dbReference type="Proteomes" id="UP000663879"/>
    </source>
</evidence>